<accession>A0A1H1R0M0</accession>
<dbReference type="SUPFAM" id="SSF101960">
    <property type="entry name" value="Stabilizer of iron transporter SufD"/>
    <property type="match status" value="1"/>
</dbReference>
<keyword evidence="5" id="KW-1185">Reference proteome</keyword>
<proteinExistence type="inferred from homology"/>
<reference evidence="5" key="1">
    <citation type="submission" date="2016-10" db="EMBL/GenBank/DDBJ databases">
        <authorList>
            <person name="Varghese N."/>
            <person name="Submissions S."/>
        </authorList>
    </citation>
    <scope>NUCLEOTIDE SEQUENCE [LARGE SCALE GENOMIC DNA]</scope>
    <source>
        <strain evidence="5">GAS369</strain>
    </source>
</reference>
<dbReference type="Proteomes" id="UP000243904">
    <property type="component" value="Chromosome I"/>
</dbReference>
<comment type="similarity">
    <text evidence="1">Belongs to the iron-sulfur cluster assembly SufBD family.</text>
</comment>
<name>A0A1H1R0M0_9BRAD</name>
<gene>
    <name evidence="4" type="ORF">SAMN05444158_1607</name>
</gene>
<sequence length="438" mass="47176">MNLVLAKTETGRALSDIFAVARDRLPGAGLIADARQQAFEAYERAGLPHRRIEEWKYTDLRGLMREVLPLAAAPDAAALKRADAALKLHAIEGVRRLVLVDGVFVPNLSDASKLETGLSIRTLREKLEADDTSELFECDGSDAMAALNRAMMTDGLVIEVADGVALATPLHIIHIASAAQPAATFTRSLLKIGKNASATLVESYIAAEGAKSYQVHDSLVLAIGDGTRLDHVRLVEDGREAFNISSAVVTLGAHAHFNTFGMTTGSSVSRYQATIVCAGEGSRVETNGVNLLNGRQHADTTLFLDHAVPNCASREIFRAVVDDRGHSVFQGRIVVRPKAQKTDAKMMTRALLLSDDAEADNKPELEIFADDVTCGHGATTGALDESLLFYLRARGLSEKEAQALLIQAFVGEAIEQITNDDLRELAIAAALRWLEARS</sequence>
<dbReference type="PANTHER" id="PTHR43575:SF1">
    <property type="entry name" value="PROTEIN ABCI7, CHLOROPLASTIC"/>
    <property type="match status" value="1"/>
</dbReference>
<dbReference type="EMBL" id="LT629750">
    <property type="protein sequence ID" value="SDS29233.1"/>
    <property type="molecule type" value="Genomic_DNA"/>
</dbReference>
<evidence type="ECO:0000259" key="2">
    <source>
        <dbReference type="Pfam" id="PF01458"/>
    </source>
</evidence>
<dbReference type="InterPro" id="IPR055346">
    <property type="entry name" value="Fe-S_cluster_assembly_SufBD"/>
</dbReference>
<protein>
    <submittedName>
        <fullName evidence="4">Iron-regulated ABC transporter permease protein SufD</fullName>
    </submittedName>
</protein>
<dbReference type="RefSeq" id="WP_146686854.1">
    <property type="nucleotide sequence ID" value="NZ_LT629750.1"/>
</dbReference>
<evidence type="ECO:0000313" key="4">
    <source>
        <dbReference type="EMBL" id="SDS29233.1"/>
    </source>
</evidence>
<dbReference type="InterPro" id="IPR045595">
    <property type="entry name" value="SufBD_N"/>
</dbReference>
<evidence type="ECO:0000256" key="1">
    <source>
        <dbReference type="ARBA" id="ARBA00043967"/>
    </source>
</evidence>
<dbReference type="Pfam" id="PF01458">
    <property type="entry name" value="SUFBD_core"/>
    <property type="match status" value="1"/>
</dbReference>
<feature type="domain" description="SUF system FeS cluster assembly SufBD N-terminal" evidence="3">
    <location>
        <begin position="30"/>
        <end position="172"/>
    </location>
</feature>
<evidence type="ECO:0000313" key="5">
    <source>
        <dbReference type="Proteomes" id="UP000243904"/>
    </source>
</evidence>
<dbReference type="InterPro" id="IPR011542">
    <property type="entry name" value="SUF_FeS_clus_asmbl_SufD"/>
</dbReference>
<dbReference type="GO" id="GO:0016226">
    <property type="term" value="P:iron-sulfur cluster assembly"/>
    <property type="evidence" value="ECO:0007669"/>
    <property type="project" value="InterPro"/>
</dbReference>
<organism evidence="4 5">
    <name type="scientific">Bradyrhizobium canariense</name>
    <dbReference type="NCBI Taxonomy" id="255045"/>
    <lineage>
        <taxon>Bacteria</taxon>
        <taxon>Pseudomonadati</taxon>
        <taxon>Pseudomonadota</taxon>
        <taxon>Alphaproteobacteria</taxon>
        <taxon>Hyphomicrobiales</taxon>
        <taxon>Nitrobacteraceae</taxon>
        <taxon>Bradyrhizobium</taxon>
    </lineage>
</organism>
<dbReference type="InterPro" id="IPR037284">
    <property type="entry name" value="SUF_FeS_clus_asmbl_SufBD_sf"/>
</dbReference>
<dbReference type="NCBIfam" id="TIGR01981">
    <property type="entry name" value="sufD"/>
    <property type="match status" value="1"/>
</dbReference>
<dbReference type="AlphaFoldDB" id="A0A1H1R0M0"/>
<evidence type="ECO:0000259" key="3">
    <source>
        <dbReference type="Pfam" id="PF19295"/>
    </source>
</evidence>
<dbReference type="InterPro" id="IPR000825">
    <property type="entry name" value="SUF_FeS_clus_asmbl_SufBD_core"/>
</dbReference>
<dbReference type="PANTHER" id="PTHR43575">
    <property type="entry name" value="PROTEIN ABCI7, CHLOROPLASTIC"/>
    <property type="match status" value="1"/>
</dbReference>
<dbReference type="Pfam" id="PF19295">
    <property type="entry name" value="SufBD_N"/>
    <property type="match status" value="1"/>
</dbReference>
<feature type="domain" description="SUF system FeS cluster assembly SufBD core" evidence="2">
    <location>
        <begin position="178"/>
        <end position="409"/>
    </location>
</feature>